<comment type="caution">
    <text evidence="2">The sequence shown here is derived from an EMBL/GenBank/DDBJ whole genome shotgun (WGS) entry which is preliminary data.</text>
</comment>
<keyword evidence="3" id="KW-1185">Reference proteome</keyword>
<evidence type="ECO:0000256" key="1">
    <source>
        <dbReference type="SAM" id="Phobius"/>
    </source>
</evidence>
<dbReference type="AlphaFoldDB" id="A0AAD8ZUJ7"/>
<dbReference type="EMBL" id="JAROKS010000003">
    <property type="protein sequence ID" value="KAK1805106.1"/>
    <property type="molecule type" value="Genomic_DNA"/>
</dbReference>
<dbReference type="Proteomes" id="UP001239994">
    <property type="component" value="Unassembled WGS sequence"/>
</dbReference>
<evidence type="ECO:0000313" key="3">
    <source>
        <dbReference type="Proteomes" id="UP001239994"/>
    </source>
</evidence>
<accession>A0AAD8ZUJ7</accession>
<keyword evidence="1" id="KW-0472">Membrane</keyword>
<sequence length="99" mass="11405">YSRRFTILLSLALQTVFGVAVDFAPNFLLYVTIHFIITSTIFGVIINGFVLIPSTFKNFLNHSIDIEWTSTKRHMLAKIFTDYFFVLGYMLLADLAYLI</sequence>
<keyword evidence="1" id="KW-1133">Transmembrane helix</keyword>
<reference evidence="2" key="1">
    <citation type="submission" date="2023-03" db="EMBL/GenBank/DDBJ databases">
        <title>Electrophorus voltai genome.</title>
        <authorList>
            <person name="Bian C."/>
        </authorList>
    </citation>
    <scope>NUCLEOTIDE SEQUENCE</scope>
    <source>
        <strain evidence="2">CB-2022</strain>
        <tissue evidence="2">Muscle</tissue>
    </source>
</reference>
<feature type="transmembrane region" description="Helical" evidence="1">
    <location>
        <begin position="80"/>
        <end position="98"/>
    </location>
</feature>
<gene>
    <name evidence="2" type="ORF">P4O66_019446</name>
</gene>
<keyword evidence="1" id="KW-0812">Transmembrane</keyword>
<organism evidence="2 3">
    <name type="scientific">Electrophorus voltai</name>
    <dbReference type="NCBI Taxonomy" id="2609070"/>
    <lineage>
        <taxon>Eukaryota</taxon>
        <taxon>Metazoa</taxon>
        <taxon>Chordata</taxon>
        <taxon>Craniata</taxon>
        <taxon>Vertebrata</taxon>
        <taxon>Euteleostomi</taxon>
        <taxon>Actinopterygii</taxon>
        <taxon>Neopterygii</taxon>
        <taxon>Teleostei</taxon>
        <taxon>Ostariophysi</taxon>
        <taxon>Gymnotiformes</taxon>
        <taxon>Gymnotoidei</taxon>
        <taxon>Gymnotidae</taxon>
        <taxon>Electrophorus</taxon>
    </lineage>
</organism>
<evidence type="ECO:0000313" key="2">
    <source>
        <dbReference type="EMBL" id="KAK1805106.1"/>
    </source>
</evidence>
<feature type="non-terminal residue" evidence="2">
    <location>
        <position position="1"/>
    </location>
</feature>
<feature type="transmembrane region" description="Helical" evidence="1">
    <location>
        <begin position="28"/>
        <end position="52"/>
    </location>
</feature>
<name>A0AAD8ZUJ7_9TELE</name>
<protein>
    <submittedName>
        <fullName evidence="2">Uncharacterized protein</fullName>
    </submittedName>
</protein>
<proteinExistence type="predicted"/>